<proteinExistence type="predicted"/>
<sequence length="85" mass="9309">MEFRVVSQCVYVLAVYMSAQEFRINSRIDAVSVRKGGCHIYPSGIGVGSGLSSSFFCAKKKMSPTRWLGSATIESKNFEVCCLMG</sequence>
<dbReference type="AlphaFoldDB" id="A0AAV4XDT6"/>
<name>A0AAV4XDT6_CAEEX</name>
<gene>
    <name evidence="1" type="ORF">CEXT_507741</name>
</gene>
<evidence type="ECO:0008006" key="3">
    <source>
        <dbReference type="Google" id="ProtNLM"/>
    </source>
</evidence>
<accession>A0AAV4XDT6</accession>
<reference evidence="1 2" key="1">
    <citation type="submission" date="2021-06" db="EMBL/GenBank/DDBJ databases">
        <title>Caerostris extrusa draft genome.</title>
        <authorList>
            <person name="Kono N."/>
            <person name="Arakawa K."/>
        </authorList>
    </citation>
    <scope>NUCLEOTIDE SEQUENCE [LARGE SCALE GENOMIC DNA]</scope>
</reference>
<dbReference type="EMBL" id="BPLR01017510">
    <property type="protein sequence ID" value="GIY92175.1"/>
    <property type="molecule type" value="Genomic_DNA"/>
</dbReference>
<organism evidence="1 2">
    <name type="scientific">Caerostris extrusa</name>
    <name type="common">Bark spider</name>
    <name type="synonym">Caerostris bankana</name>
    <dbReference type="NCBI Taxonomy" id="172846"/>
    <lineage>
        <taxon>Eukaryota</taxon>
        <taxon>Metazoa</taxon>
        <taxon>Ecdysozoa</taxon>
        <taxon>Arthropoda</taxon>
        <taxon>Chelicerata</taxon>
        <taxon>Arachnida</taxon>
        <taxon>Araneae</taxon>
        <taxon>Araneomorphae</taxon>
        <taxon>Entelegynae</taxon>
        <taxon>Araneoidea</taxon>
        <taxon>Araneidae</taxon>
        <taxon>Caerostris</taxon>
    </lineage>
</organism>
<comment type="caution">
    <text evidence="1">The sequence shown here is derived from an EMBL/GenBank/DDBJ whole genome shotgun (WGS) entry which is preliminary data.</text>
</comment>
<protein>
    <recommendedName>
        <fullName evidence="3">Secreted protein</fullName>
    </recommendedName>
</protein>
<evidence type="ECO:0000313" key="2">
    <source>
        <dbReference type="Proteomes" id="UP001054945"/>
    </source>
</evidence>
<keyword evidence="2" id="KW-1185">Reference proteome</keyword>
<evidence type="ECO:0000313" key="1">
    <source>
        <dbReference type="EMBL" id="GIY92175.1"/>
    </source>
</evidence>
<dbReference type="Proteomes" id="UP001054945">
    <property type="component" value="Unassembled WGS sequence"/>
</dbReference>